<evidence type="ECO:0000256" key="6">
    <source>
        <dbReference type="SAM" id="Phobius"/>
    </source>
</evidence>
<organism evidence="7 8">
    <name type="scientific">Cuscuta australis</name>
    <dbReference type="NCBI Taxonomy" id="267555"/>
    <lineage>
        <taxon>Eukaryota</taxon>
        <taxon>Viridiplantae</taxon>
        <taxon>Streptophyta</taxon>
        <taxon>Embryophyta</taxon>
        <taxon>Tracheophyta</taxon>
        <taxon>Spermatophyta</taxon>
        <taxon>Magnoliopsida</taxon>
        <taxon>eudicotyledons</taxon>
        <taxon>Gunneridae</taxon>
        <taxon>Pentapetalae</taxon>
        <taxon>asterids</taxon>
        <taxon>lamiids</taxon>
        <taxon>Solanales</taxon>
        <taxon>Convolvulaceae</taxon>
        <taxon>Cuscuteae</taxon>
        <taxon>Cuscuta</taxon>
        <taxon>Cuscuta subgen. Grammica</taxon>
        <taxon>Cuscuta sect. Cleistogrammica</taxon>
    </lineage>
</organism>
<proteinExistence type="predicted"/>
<keyword evidence="2" id="KW-0328">Glycosyltransferase</keyword>
<keyword evidence="6" id="KW-0812">Transmembrane</keyword>
<dbReference type="Pfam" id="PF02485">
    <property type="entry name" value="Branch"/>
    <property type="match status" value="1"/>
</dbReference>
<keyword evidence="8" id="KW-1185">Reference proteome</keyword>
<evidence type="ECO:0008006" key="9">
    <source>
        <dbReference type="Google" id="ProtNLM"/>
    </source>
</evidence>
<evidence type="ECO:0000256" key="5">
    <source>
        <dbReference type="ARBA" id="ARBA00023180"/>
    </source>
</evidence>
<reference evidence="7 8" key="1">
    <citation type="submission" date="2018-06" db="EMBL/GenBank/DDBJ databases">
        <title>The Genome of Cuscuta australis (Dodder) Provides Insight into the Evolution of Plant Parasitism.</title>
        <authorList>
            <person name="Liu H."/>
        </authorList>
    </citation>
    <scope>NUCLEOTIDE SEQUENCE [LARGE SCALE GENOMIC DNA]</scope>
    <source>
        <strain evidence="8">cv. Yunnan</strain>
        <tissue evidence="7">Vines</tissue>
    </source>
</reference>
<comment type="subcellular location">
    <subcellularLocation>
        <location evidence="1">Membrane</location>
        <topology evidence="1">Single-pass type II membrane protein</topology>
    </subcellularLocation>
</comment>
<dbReference type="EMBL" id="NQVE01000182">
    <property type="protein sequence ID" value="RAL41985.1"/>
    <property type="molecule type" value="Genomic_DNA"/>
</dbReference>
<evidence type="ECO:0000313" key="8">
    <source>
        <dbReference type="Proteomes" id="UP000249390"/>
    </source>
</evidence>
<keyword evidence="6" id="KW-1133">Transmembrane helix</keyword>
<dbReference type="AlphaFoldDB" id="A0A328D8F0"/>
<dbReference type="GO" id="GO:0016020">
    <property type="term" value="C:membrane"/>
    <property type="evidence" value="ECO:0007669"/>
    <property type="project" value="UniProtKB-SubCell"/>
</dbReference>
<dbReference type="Proteomes" id="UP000249390">
    <property type="component" value="Unassembled WGS sequence"/>
</dbReference>
<protein>
    <recommendedName>
        <fullName evidence="9">Beta-glucuronosyltransferase GlcAT14A</fullName>
    </recommendedName>
</protein>
<dbReference type="GO" id="GO:0015020">
    <property type="term" value="F:glucuronosyltransferase activity"/>
    <property type="evidence" value="ECO:0007669"/>
    <property type="project" value="InterPro"/>
</dbReference>
<keyword evidence="5" id="KW-0325">Glycoprotein</keyword>
<sequence>MYNQTQPYPTANSGSTATARLLSTPFILVATFFVSLLLIVSLLTLPSRPPLNHPDTSIFPNRHPRPHRVLIPGDQSSPPPSPPSIAYYISGSAGDSDRILRLLYAVYHPRNHYLLHLDRSAPQADRDYLAFAINAVPLFRAARNVYVMGKANFVYSKGSSSISSVLHGASILLRILKSWDWFINLSSADYPLVTQDDLLHILSYLPKELNFVNHTSYIGWRESQKLKPIIVDPGLYLAEDSEIFYATQWRPLPDAFRVFSGSSSFILSRKFIEYCILGTENLPRTLLMYLANAPSSNSIYFPTILCNSRSFNRTIVNNNLQYVPRNSRMEAGPLNSSDFASMIRTGAAFASPFQENDPILDKIDSQALHRSPGKPVPGGWCLGDTKADKCAVWGDADILRPGIGAKRLEKHFISLFADGKFQSQQCLVE</sequence>
<evidence type="ECO:0000256" key="1">
    <source>
        <dbReference type="ARBA" id="ARBA00004606"/>
    </source>
</evidence>
<evidence type="ECO:0000256" key="4">
    <source>
        <dbReference type="ARBA" id="ARBA00023136"/>
    </source>
</evidence>
<evidence type="ECO:0000313" key="7">
    <source>
        <dbReference type="EMBL" id="RAL41985.1"/>
    </source>
</evidence>
<keyword evidence="4 6" id="KW-0472">Membrane</keyword>
<feature type="transmembrane region" description="Helical" evidence="6">
    <location>
        <begin position="21"/>
        <end position="45"/>
    </location>
</feature>
<dbReference type="InterPro" id="IPR003406">
    <property type="entry name" value="Glyco_trans_14"/>
</dbReference>
<evidence type="ECO:0000256" key="3">
    <source>
        <dbReference type="ARBA" id="ARBA00022679"/>
    </source>
</evidence>
<accession>A0A328D8F0</accession>
<gene>
    <name evidence="7" type="ORF">DM860_016360</name>
</gene>
<name>A0A328D8F0_9ASTE</name>
<dbReference type="PANTHER" id="PTHR45719:SF10">
    <property type="entry name" value="CORE-2_I-BRANCHING BETA-1,6-N-ACETYLGLUCOSAMINYLTRANSFERASE FAMILY PROTEIN"/>
    <property type="match status" value="1"/>
</dbReference>
<evidence type="ECO:0000256" key="2">
    <source>
        <dbReference type="ARBA" id="ARBA00022676"/>
    </source>
</evidence>
<keyword evidence="3" id="KW-0808">Transferase</keyword>
<comment type="caution">
    <text evidence="7">The sequence shown here is derived from an EMBL/GenBank/DDBJ whole genome shotgun (WGS) entry which is preliminary data.</text>
</comment>
<dbReference type="InterPro" id="IPR044610">
    <property type="entry name" value="GLCAT14A/B/C"/>
</dbReference>
<dbReference type="PANTHER" id="PTHR45719">
    <property type="entry name" value="GLYCOSYLTRANSFERASE"/>
    <property type="match status" value="1"/>
</dbReference>